<dbReference type="AlphaFoldDB" id="A0A485JKP8"/>
<dbReference type="Proteomes" id="UP000358010">
    <property type="component" value="Unassembled WGS sequence"/>
</dbReference>
<organism evidence="6 7">
    <name type="scientific">Escherichia coli</name>
    <dbReference type="NCBI Taxonomy" id="562"/>
    <lineage>
        <taxon>Bacteria</taxon>
        <taxon>Pseudomonadati</taxon>
        <taxon>Pseudomonadota</taxon>
        <taxon>Gammaproteobacteria</taxon>
        <taxon>Enterobacterales</taxon>
        <taxon>Enterobacteriaceae</taxon>
        <taxon>Escherichia</taxon>
    </lineage>
</organism>
<dbReference type="GO" id="GO:0003700">
    <property type="term" value="F:DNA-binding transcription factor activity"/>
    <property type="evidence" value="ECO:0007669"/>
    <property type="project" value="InterPro"/>
</dbReference>
<dbReference type="InterPro" id="IPR036388">
    <property type="entry name" value="WH-like_DNA-bd_sf"/>
</dbReference>
<evidence type="ECO:0000313" key="7">
    <source>
        <dbReference type="Proteomes" id="UP000358010"/>
    </source>
</evidence>
<proteinExistence type="inferred from homology"/>
<dbReference type="EMBL" id="CAADJZ010000001">
    <property type="protein sequence ID" value="VFT71217.1"/>
    <property type="molecule type" value="Genomic_DNA"/>
</dbReference>
<accession>A0A485JKP8</accession>
<evidence type="ECO:0000256" key="1">
    <source>
        <dbReference type="ARBA" id="ARBA00009437"/>
    </source>
</evidence>
<dbReference type="SUPFAM" id="SSF46785">
    <property type="entry name" value="Winged helix' DNA-binding domain"/>
    <property type="match status" value="1"/>
</dbReference>
<name>A0A485JKP8_ECOLX</name>
<dbReference type="InterPro" id="IPR036390">
    <property type="entry name" value="WH_DNA-bd_sf"/>
</dbReference>
<dbReference type="PROSITE" id="PS50931">
    <property type="entry name" value="HTH_LYSR"/>
    <property type="match status" value="1"/>
</dbReference>
<dbReference type="PANTHER" id="PTHR30346:SF0">
    <property type="entry name" value="HCA OPERON TRANSCRIPTIONAL ACTIVATOR HCAR"/>
    <property type="match status" value="1"/>
</dbReference>
<dbReference type="PANTHER" id="PTHR30346">
    <property type="entry name" value="TRANSCRIPTIONAL DUAL REGULATOR HCAR-RELATED"/>
    <property type="match status" value="1"/>
</dbReference>
<dbReference type="PRINTS" id="PR00039">
    <property type="entry name" value="HTHLYSR"/>
</dbReference>
<dbReference type="GO" id="GO:0003677">
    <property type="term" value="F:DNA binding"/>
    <property type="evidence" value="ECO:0007669"/>
    <property type="project" value="UniProtKB-KW"/>
</dbReference>
<keyword evidence="2" id="KW-0805">Transcription regulation</keyword>
<feature type="domain" description="HTH lysR-type" evidence="5">
    <location>
        <begin position="2"/>
        <end position="59"/>
    </location>
</feature>
<comment type="similarity">
    <text evidence="1">Belongs to the LysR transcriptional regulatory family.</text>
</comment>
<protein>
    <submittedName>
        <fullName evidence="6">Putative HTH-type transcriptional regulator alsR</fullName>
    </submittedName>
</protein>
<evidence type="ECO:0000256" key="4">
    <source>
        <dbReference type="ARBA" id="ARBA00023163"/>
    </source>
</evidence>
<dbReference type="FunFam" id="1.10.10.10:FF:000001">
    <property type="entry name" value="LysR family transcriptional regulator"/>
    <property type="match status" value="1"/>
</dbReference>
<reference evidence="6 7" key="1">
    <citation type="submission" date="2019-03" db="EMBL/GenBank/DDBJ databases">
        <authorList>
            <consortium name="Pathogen Informatics"/>
        </authorList>
    </citation>
    <scope>NUCLEOTIDE SEQUENCE [LARGE SCALE GENOMIC DNA]</scope>
    <source>
        <strain evidence="6 7">NCTC10974</strain>
    </source>
</reference>
<dbReference type="InterPro" id="IPR000847">
    <property type="entry name" value="LysR_HTH_N"/>
</dbReference>
<keyword evidence="4" id="KW-0804">Transcription</keyword>
<evidence type="ECO:0000259" key="5">
    <source>
        <dbReference type="PROSITE" id="PS50931"/>
    </source>
</evidence>
<evidence type="ECO:0000313" key="6">
    <source>
        <dbReference type="EMBL" id="VFT71217.1"/>
    </source>
</evidence>
<evidence type="ECO:0000256" key="3">
    <source>
        <dbReference type="ARBA" id="ARBA00023125"/>
    </source>
</evidence>
<dbReference type="Pfam" id="PF00126">
    <property type="entry name" value="HTH_1"/>
    <property type="match status" value="1"/>
</dbReference>
<keyword evidence="3" id="KW-0238">DNA-binding</keyword>
<gene>
    <name evidence="6" type="primary">gltC_3</name>
    <name evidence="6" type="ORF">NCTC10974_04832</name>
</gene>
<dbReference type="GO" id="GO:0032993">
    <property type="term" value="C:protein-DNA complex"/>
    <property type="evidence" value="ECO:0007669"/>
    <property type="project" value="TreeGrafter"/>
</dbReference>
<dbReference type="Gene3D" id="1.10.10.10">
    <property type="entry name" value="Winged helix-like DNA-binding domain superfamily/Winged helix DNA-binding domain"/>
    <property type="match status" value="1"/>
</dbReference>
<sequence>MIDLRQLKYFVVVAEEEHVGRAAERLHISQSPLSRQIAQLEERLGLTLFERNQQRIRLTADGQTFLAETRSLLTHANRLESLGKRLGRGKMVACVLAISKTPCIPVCFLRRYVRYVYRVRMCISHFTANHRRPRLKAFASAVSIFLWSIRRPPTASRIWNIFRFWMIECCWPYRKIILWRRRKPCRVTTWR</sequence>
<evidence type="ECO:0000256" key="2">
    <source>
        <dbReference type="ARBA" id="ARBA00023015"/>
    </source>
</evidence>